<dbReference type="NCBIfam" id="TIGR04382">
    <property type="entry name" value="myo_inos_iolC_N"/>
    <property type="match status" value="1"/>
</dbReference>
<accession>A0A4P6JU87</accession>
<dbReference type="RefSeq" id="WP_129889905.1">
    <property type="nucleotide sequence ID" value="NZ_CP035758.1"/>
</dbReference>
<evidence type="ECO:0000313" key="8">
    <source>
        <dbReference type="Proteomes" id="UP000290365"/>
    </source>
</evidence>
<keyword evidence="4 7" id="KW-0418">Kinase</keyword>
<dbReference type="PRINTS" id="PR00990">
    <property type="entry name" value="RIBOKINASE"/>
</dbReference>
<evidence type="ECO:0000256" key="1">
    <source>
        <dbReference type="ARBA" id="ARBA00010688"/>
    </source>
</evidence>
<dbReference type="Pfam" id="PF00294">
    <property type="entry name" value="PfkB"/>
    <property type="match status" value="1"/>
</dbReference>
<dbReference type="KEGG" id="kbs:EPA93_23845"/>
<dbReference type="Gene3D" id="2.20.150.10">
    <property type="entry name" value="putative 5-dehydro-2- deoxygluconokinase"/>
    <property type="match status" value="1"/>
</dbReference>
<dbReference type="PANTHER" id="PTHR43085:SF49">
    <property type="entry name" value="5-DEHYDRO-2-DEOXYGLUCONOKINASE"/>
    <property type="match status" value="1"/>
</dbReference>
<keyword evidence="3" id="KW-0547">Nucleotide-binding</keyword>
<evidence type="ECO:0000259" key="6">
    <source>
        <dbReference type="Pfam" id="PF00294"/>
    </source>
</evidence>
<dbReference type="PROSITE" id="PS00583">
    <property type="entry name" value="PFKB_KINASES_1"/>
    <property type="match status" value="1"/>
</dbReference>
<proteinExistence type="inferred from homology"/>
<evidence type="ECO:0000256" key="5">
    <source>
        <dbReference type="ARBA" id="ARBA00022840"/>
    </source>
</evidence>
<keyword evidence="2 7" id="KW-0808">Transferase</keyword>
<dbReference type="EC" id="2.7.1.92" evidence="7"/>
<dbReference type="InterPro" id="IPR029056">
    <property type="entry name" value="Ribokinase-like"/>
</dbReference>
<evidence type="ECO:0000256" key="2">
    <source>
        <dbReference type="ARBA" id="ARBA00022679"/>
    </source>
</evidence>
<dbReference type="InterPro" id="IPR002173">
    <property type="entry name" value="Carboh/pur_kinase_PfkB_CS"/>
</dbReference>
<dbReference type="GO" id="GO:0047590">
    <property type="term" value="F:5-dehydro-2-deoxygluconokinase activity"/>
    <property type="evidence" value="ECO:0007669"/>
    <property type="project" value="UniProtKB-EC"/>
</dbReference>
<dbReference type="GO" id="GO:0006000">
    <property type="term" value="P:fructose metabolic process"/>
    <property type="evidence" value="ECO:0007669"/>
    <property type="project" value="UniProtKB-ARBA"/>
</dbReference>
<keyword evidence="8" id="KW-1185">Reference proteome</keyword>
<dbReference type="InterPro" id="IPR023314">
    <property type="entry name" value="Myo_inos_IolC-like_sf"/>
</dbReference>
<comment type="similarity">
    <text evidence="1">Belongs to the carbohydrate kinase PfkB family.</text>
</comment>
<dbReference type="OrthoDB" id="9813569at2"/>
<name>A0A4P6JU87_KTERU</name>
<evidence type="ECO:0000256" key="3">
    <source>
        <dbReference type="ARBA" id="ARBA00022741"/>
    </source>
</evidence>
<dbReference type="InterPro" id="IPR050306">
    <property type="entry name" value="PfkB_Carbo_kinase"/>
</dbReference>
<dbReference type="AlphaFoldDB" id="A0A4P6JU87"/>
<dbReference type="InterPro" id="IPR030830">
    <property type="entry name" value="Myo_inos_IolC"/>
</dbReference>
<dbReference type="GO" id="GO:0005524">
    <property type="term" value="F:ATP binding"/>
    <property type="evidence" value="ECO:0007669"/>
    <property type="project" value="UniProtKB-KW"/>
</dbReference>
<dbReference type="Proteomes" id="UP000290365">
    <property type="component" value="Chromosome"/>
</dbReference>
<dbReference type="PANTHER" id="PTHR43085">
    <property type="entry name" value="HEXOKINASE FAMILY MEMBER"/>
    <property type="match status" value="1"/>
</dbReference>
<feature type="domain" description="Carbohydrate kinase PfkB" evidence="6">
    <location>
        <begin position="9"/>
        <end position="302"/>
    </location>
</feature>
<dbReference type="Gene3D" id="3.40.1190.20">
    <property type="match status" value="1"/>
</dbReference>
<gene>
    <name evidence="7" type="primary">iolC</name>
    <name evidence="7" type="ORF">EPA93_23845</name>
</gene>
<organism evidence="7 8">
    <name type="scientific">Ktedonosporobacter rubrisoli</name>
    <dbReference type="NCBI Taxonomy" id="2509675"/>
    <lineage>
        <taxon>Bacteria</taxon>
        <taxon>Bacillati</taxon>
        <taxon>Chloroflexota</taxon>
        <taxon>Ktedonobacteria</taxon>
        <taxon>Ktedonobacterales</taxon>
        <taxon>Ktedonosporobacteraceae</taxon>
        <taxon>Ktedonosporobacter</taxon>
    </lineage>
</organism>
<protein>
    <submittedName>
        <fullName evidence="7">5-dehydro-2-deoxygluconokinase</fullName>
        <ecNumber evidence="7">2.7.1.92</ecNumber>
    </submittedName>
</protein>
<dbReference type="SUPFAM" id="SSF53613">
    <property type="entry name" value="Ribokinase-like"/>
    <property type="match status" value="1"/>
</dbReference>
<evidence type="ECO:0000313" key="7">
    <source>
        <dbReference type="EMBL" id="QBD78852.1"/>
    </source>
</evidence>
<dbReference type="InterPro" id="IPR011611">
    <property type="entry name" value="PfkB_dom"/>
</dbReference>
<dbReference type="InterPro" id="IPR002139">
    <property type="entry name" value="Ribo/fructo_kinase"/>
</dbReference>
<dbReference type="GO" id="GO:0008865">
    <property type="term" value="F:fructokinase activity"/>
    <property type="evidence" value="ECO:0007669"/>
    <property type="project" value="UniProtKB-ARBA"/>
</dbReference>
<reference evidence="7 8" key="1">
    <citation type="submission" date="2019-01" db="EMBL/GenBank/DDBJ databases">
        <title>Ktedonosporobacter rubrisoli SCAWS-G2.</title>
        <authorList>
            <person name="Huang Y."/>
            <person name="Yan B."/>
        </authorList>
    </citation>
    <scope>NUCLEOTIDE SEQUENCE [LARGE SCALE GENOMIC DNA]</scope>
    <source>
        <strain evidence="7 8">SCAWS-G2</strain>
    </source>
</reference>
<keyword evidence="5" id="KW-0067">ATP-binding</keyword>
<dbReference type="CDD" id="cd01166">
    <property type="entry name" value="KdgK"/>
    <property type="match status" value="1"/>
</dbReference>
<evidence type="ECO:0000256" key="4">
    <source>
        <dbReference type="ARBA" id="ARBA00022777"/>
    </source>
</evidence>
<dbReference type="EMBL" id="CP035758">
    <property type="protein sequence ID" value="QBD78852.1"/>
    <property type="molecule type" value="Genomic_DNA"/>
</dbReference>
<sequence>MGTPVAYTLGRIIVDLYANDIGVPLRQVKTFQKYLGGSAANVSVGMARLGLQCGLISRVGADDFGRYLRERLAEEGVDHHMVITDKQNPTGLAFAALFPPADSEVLFYRKPCADIHLSLADLDFAALRQARLLEVACTSLCASPSREATLAALEEHRASGGLNVLDIDWRPSLWPSVEEARVCYHSALRLADIVLANESELAFAGNSTDPETAARHLLGFGVKEVVAKRGAAGCLSFTAGEVVKTSAFRTEVMNTLGAGDGFAAAYCYGLLNNWDTRQRLQFANAAGAIVVSRHSCSEAMPTLAEVQQLIATAEA</sequence>